<dbReference type="OrthoDB" id="843771at2"/>
<dbReference type="EMBL" id="OCNH01000007">
    <property type="protein sequence ID" value="SOD97332.1"/>
    <property type="molecule type" value="Genomic_DNA"/>
</dbReference>
<dbReference type="Gene3D" id="1.25.40.390">
    <property type="match status" value="1"/>
</dbReference>
<protein>
    <submittedName>
        <fullName evidence="1">Starch-binding associating with outer membrane</fullName>
    </submittedName>
</protein>
<evidence type="ECO:0000313" key="1">
    <source>
        <dbReference type="EMBL" id="SOD97332.1"/>
    </source>
</evidence>
<dbReference type="PROSITE" id="PS51257">
    <property type="entry name" value="PROKAR_LIPOPROTEIN"/>
    <property type="match status" value="1"/>
</dbReference>
<reference evidence="2" key="1">
    <citation type="submission" date="2017-09" db="EMBL/GenBank/DDBJ databases">
        <authorList>
            <person name="Varghese N."/>
            <person name="Submissions S."/>
        </authorList>
    </citation>
    <scope>NUCLEOTIDE SEQUENCE [LARGE SCALE GENOMIC DNA]</scope>
    <source>
        <strain evidence="2">DSM 29961</strain>
    </source>
</reference>
<proteinExistence type="predicted"/>
<dbReference type="Pfam" id="PF12771">
    <property type="entry name" value="SusD-like_2"/>
    <property type="match status" value="1"/>
</dbReference>
<dbReference type="InterPro" id="IPR011990">
    <property type="entry name" value="TPR-like_helical_dom_sf"/>
</dbReference>
<evidence type="ECO:0000313" key="2">
    <source>
        <dbReference type="Proteomes" id="UP000219452"/>
    </source>
</evidence>
<dbReference type="Proteomes" id="UP000219452">
    <property type="component" value="Unassembled WGS sequence"/>
</dbReference>
<gene>
    <name evidence="1" type="ORF">SAMN06269250_5726</name>
</gene>
<accession>A0A286GPA0</accession>
<dbReference type="AlphaFoldDB" id="A0A286GPA0"/>
<dbReference type="SUPFAM" id="SSF48452">
    <property type="entry name" value="TPR-like"/>
    <property type="match status" value="1"/>
</dbReference>
<sequence>MKTIHKYVPGLTLLVFLLVSCDKGFDQMNVNPIALTGVEPAFQLNTAILNSVPGYGNLSYETTIVKQMITPFSGQGSAANFNQDNRNVAAGNWNTFYQSVIKELTDVVTKTKDDPTRTNLYNMARIWRAYSFMILTDTYGDIPYAQAGKSYLEGIVAPVYDTQEAVYTNLLTELDAASAAMDATKTKVASDILYDGDVVKWKRLGYSILLRTAMRLSKVNPTKAAEYVAKAVAGGVMQSNDDNAIIRHTASFTNPVGSQLNGGQSAFFYLADDFVSYLSKTNDPRLASIAVRYVGATSGAQQVESRANRTPAAQIGAPLGYDNTTISAAVTASKLASLWDYSQLDRTRMAALLAPSFLVTYAQTQLLLAEAAFRKWITGDPATLYANGIRSHMRQLAIYGASTAVPDAAITTYLQANPLTTGQELEQINTQYWVASFLIGPETWANFRRSGFPVLKPNPYPGSDLKTEPFIRRLTYTDAELNVNKVNVQQAISRQGPNLLDTRIWWDKK</sequence>
<dbReference type="RefSeq" id="WP_097130635.1">
    <property type="nucleotide sequence ID" value="NZ_OCNH01000007.1"/>
</dbReference>
<name>A0A286GPA0_9BACT</name>
<dbReference type="InterPro" id="IPR041662">
    <property type="entry name" value="SusD-like_2"/>
</dbReference>
<keyword evidence="2" id="KW-1185">Reference proteome</keyword>
<organism evidence="1 2">
    <name type="scientific">Spirosoma fluviale</name>
    <dbReference type="NCBI Taxonomy" id="1597977"/>
    <lineage>
        <taxon>Bacteria</taxon>
        <taxon>Pseudomonadati</taxon>
        <taxon>Bacteroidota</taxon>
        <taxon>Cytophagia</taxon>
        <taxon>Cytophagales</taxon>
        <taxon>Cytophagaceae</taxon>
        <taxon>Spirosoma</taxon>
    </lineage>
</organism>